<dbReference type="RefSeq" id="WP_377580211.1">
    <property type="nucleotide sequence ID" value="NZ_JBHTKA010000007.1"/>
</dbReference>
<dbReference type="InterPro" id="IPR018228">
    <property type="entry name" value="DNase_TatD-rel_CS"/>
</dbReference>
<accession>A0ABW3K6I4</accession>
<dbReference type="Proteomes" id="UP001597112">
    <property type="component" value="Unassembled WGS sequence"/>
</dbReference>
<organism evidence="4 5">
    <name type="scientific">Ohtaekwangia kribbensis</name>
    <dbReference type="NCBI Taxonomy" id="688913"/>
    <lineage>
        <taxon>Bacteria</taxon>
        <taxon>Pseudomonadati</taxon>
        <taxon>Bacteroidota</taxon>
        <taxon>Cytophagia</taxon>
        <taxon>Cytophagales</taxon>
        <taxon>Fulvivirgaceae</taxon>
        <taxon>Ohtaekwangia</taxon>
    </lineage>
</organism>
<dbReference type="EC" id="3.1.-.-" evidence="4"/>
<dbReference type="NCBIfam" id="TIGR00010">
    <property type="entry name" value="YchF/TatD family DNA exonuclease"/>
    <property type="match status" value="1"/>
</dbReference>
<sequence length="255" mass="28944">MDYFIDTHAHIYLDDFAADRADMLAESEKQGVRRIYMPNVDHTSIDSMLELESRSPMCVATMGLHPCYVKKDFQRELYLVEEWLSKRKFAAVGEIGTDLYWDKTFWEQQQEAFTIQVNWAKQYNLPIIIHCRESIDETIALVEKLADGKLKGIFHCFSGNAAQAHRITKLGFFLGIGGVATFKNGGLDKVLPEVSLEHLVLETDSPYLAPVPYRGKRNEPSYIPLIAHKLADIKKISIDEIKSVTSSNALKLFAS</sequence>
<dbReference type="PANTHER" id="PTHR46124">
    <property type="entry name" value="D-AMINOACYL-TRNA DEACYLASE"/>
    <property type="match status" value="1"/>
</dbReference>
<dbReference type="EMBL" id="JBHTKA010000007">
    <property type="protein sequence ID" value="MFD1000756.1"/>
    <property type="molecule type" value="Genomic_DNA"/>
</dbReference>
<dbReference type="CDD" id="cd01310">
    <property type="entry name" value="TatD_DNAse"/>
    <property type="match status" value="1"/>
</dbReference>
<dbReference type="InterPro" id="IPR032466">
    <property type="entry name" value="Metal_Hydrolase"/>
</dbReference>
<comment type="similarity">
    <text evidence="1">Belongs to the metallo-dependent hydrolases superfamily. TatD-type hydrolase family.</text>
</comment>
<comment type="caution">
    <text evidence="4">The sequence shown here is derived from an EMBL/GenBank/DDBJ whole genome shotgun (WGS) entry which is preliminary data.</text>
</comment>
<dbReference type="SUPFAM" id="SSF51556">
    <property type="entry name" value="Metallo-dependent hydrolases"/>
    <property type="match status" value="1"/>
</dbReference>
<evidence type="ECO:0000256" key="3">
    <source>
        <dbReference type="ARBA" id="ARBA00022801"/>
    </source>
</evidence>
<dbReference type="InterPro" id="IPR015991">
    <property type="entry name" value="TatD/YcfH-like"/>
</dbReference>
<keyword evidence="2" id="KW-0479">Metal-binding</keyword>
<evidence type="ECO:0000313" key="5">
    <source>
        <dbReference type="Proteomes" id="UP001597112"/>
    </source>
</evidence>
<dbReference type="Pfam" id="PF01026">
    <property type="entry name" value="TatD_DNase"/>
    <property type="match status" value="1"/>
</dbReference>
<evidence type="ECO:0000256" key="2">
    <source>
        <dbReference type="ARBA" id="ARBA00022723"/>
    </source>
</evidence>
<reference evidence="5" key="1">
    <citation type="journal article" date="2019" name="Int. J. Syst. Evol. Microbiol.">
        <title>The Global Catalogue of Microorganisms (GCM) 10K type strain sequencing project: providing services to taxonomists for standard genome sequencing and annotation.</title>
        <authorList>
            <consortium name="The Broad Institute Genomics Platform"/>
            <consortium name="The Broad Institute Genome Sequencing Center for Infectious Disease"/>
            <person name="Wu L."/>
            <person name="Ma J."/>
        </authorList>
    </citation>
    <scope>NUCLEOTIDE SEQUENCE [LARGE SCALE GENOMIC DNA]</scope>
    <source>
        <strain evidence="5">CCUG 58938</strain>
    </source>
</reference>
<evidence type="ECO:0000256" key="1">
    <source>
        <dbReference type="ARBA" id="ARBA00009275"/>
    </source>
</evidence>
<name>A0ABW3K6I4_9BACT</name>
<dbReference type="InterPro" id="IPR001130">
    <property type="entry name" value="TatD-like"/>
</dbReference>
<dbReference type="GO" id="GO:0016787">
    <property type="term" value="F:hydrolase activity"/>
    <property type="evidence" value="ECO:0007669"/>
    <property type="project" value="UniProtKB-KW"/>
</dbReference>
<keyword evidence="3 4" id="KW-0378">Hydrolase</keyword>
<dbReference type="PIRSF" id="PIRSF005902">
    <property type="entry name" value="DNase_TatD"/>
    <property type="match status" value="1"/>
</dbReference>
<protein>
    <submittedName>
        <fullName evidence="4">TatD family hydrolase</fullName>
        <ecNumber evidence="4">3.1.-.-</ecNumber>
    </submittedName>
</protein>
<dbReference type="PROSITE" id="PS01091">
    <property type="entry name" value="TATD_3"/>
    <property type="match status" value="1"/>
</dbReference>
<dbReference type="PANTHER" id="PTHR46124:SF4">
    <property type="entry name" value="HYDROLASE TATD"/>
    <property type="match status" value="1"/>
</dbReference>
<gene>
    <name evidence="4" type="ORF">ACFQ21_15625</name>
</gene>
<evidence type="ECO:0000313" key="4">
    <source>
        <dbReference type="EMBL" id="MFD1000756.1"/>
    </source>
</evidence>
<keyword evidence="5" id="KW-1185">Reference proteome</keyword>
<dbReference type="Gene3D" id="3.20.20.140">
    <property type="entry name" value="Metal-dependent hydrolases"/>
    <property type="match status" value="1"/>
</dbReference>
<proteinExistence type="inferred from homology"/>